<name>V6LYJ1_9EUKA</name>
<evidence type="ECO:0000313" key="8">
    <source>
        <dbReference type="Proteomes" id="UP000018208"/>
    </source>
</evidence>
<evidence type="ECO:0000313" key="6">
    <source>
        <dbReference type="EMBL" id="EST45884.1"/>
    </source>
</evidence>
<dbReference type="InterPro" id="IPR013083">
    <property type="entry name" value="Znf_RING/FYVE/PHD"/>
</dbReference>
<dbReference type="PANTHER" id="PTHR15898:SF13">
    <property type="entry name" value="BIFUNCTIONAL APOPTOSIS REGULATOR"/>
    <property type="match status" value="1"/>
</dbReference>
<feature type="domain" description="RING-type" evidence="5">
    <location>
        <begin position="300"/>
        <end position="339"/>
    </location>
</feature>
<keyword evidence="2 4" id="KW-0863">Zinc-finger</keyword>
<dbReference type="InterPro" id="IPR017907">
    <property type="entry name" value="Znf_RING_CS"/>
</dbReference>
<dbReference type="VEuPathDB" id="GiardiaDB:SS50377_20617"/>
<keyword evidence="8" id="KW-1185">Reference proteome</keyword>
<dbReference type="SUPFAM" id="SSF57850">
    <property type="entry name" value="RING/U-box"/>
    <property type="match status" value="1"/>
</dbReference>
<dbReference type="EMBL" id="AUWU02000001">
    <property type="protein sequence ID" value="KAH0577266.1"/>
    <property type="molecule type" value="Genomic_DNA"/>
</dbReference>
<dbReference type="GO" id="GO:0043161">
    <property type="term" value="P:proteasome-mediated ubiquitin-dependent protein catabolic process"/>
    <property type="evidence" value="ECO:0007669"/>
    <property type="project" value="TreeGrafter"/>
</dbReference>
<evidence type="ECO:0000256" key="2">
    <source>
        <dbReference type="ARBA" id="ARBA00022771"/>
    </source>
</evidence>
<evidence type="ECO:0000256" key="3">
    <source>
        <dbReference type="ARBA" id="ARBA00022833"/>
    </source>
</evidence>
<dbReference type="InterPro" id="IPR001841">
    <property type="entry name" value="Znf_RING"/>
</dbReference>
<proteinExistence type="predicted"/>
<dbReference type="AlphaFoldDB" id="V6LYJ1"/>
<dbReference type="InterPro" id="IPR018957">
    <property type="entry name" value="Znf_C3HC4_RING-type"/>
</dbReference>
<dbReference type="SMART" id="SM00184">
    <property type="entry name" value="RING"/>
    <property type="match status" value="3"/>
</dbReference>
<reference evidence="6 7" key="1">
    <citation type="journal article" date="2014" name="PLoS Genet.">
        <title>The Genome of Spironucleus salmonicida Highlights a Fish Pathogen Adapted to Fluctuating Environments.</title>
        <authorList>
            <person name="Xu F."/>
            <person name="Jerlstrom-Hultqvist J."/>
            <person name="Einarsson E."/>
            <person name="Astvaldsson A."/>
            <person name="Svard S.G."/>
            <person name="Andersson J.O."/>
        </authorList>
    </citation>
    <scope>NUCLEOTIDE SEQUENCE</scope>
    <source>
        <strain evidence="7">ATCC 50377</strain>
    </source>
</reference>
<dbReference type="PANTHER" id="PTHR15898">
    <property type="entry name" value="BIFUNCTIONAL APOPTOSIS REGULATOR"/>
    <property type="match status" value="1"/>
</dbReference>
<dbReference type="GO" id="GO:0008270">
    <property type="term" value="F:zinc ion binding"/>
    <property type="evidence" value="ECO:0007669"/>
    <property type="project" value="UniProtKB-KW"/>
</dbReference>
<dbReference type="GO" id="GO:0061630">
    <property type="term" value="F:ubiquitin protein ligase activity"/>
    <property type="evidence" value="ECO:0007669"/>
    <property type="project" value="TreeGrafter"/>
</dbReference>
<gene>
    <name evidence="6" type="ORF">SS50377_14175</name>
    <name evidence="7" type="ORF">SS50377_20617</name>
</gene>
<organism evidence="6">
    <name type="scientific">Spironucleus salmonicida</name>
    <dbReference type="NCBI Taxonomy" id="348837"/>
    <lineage>
        <taxon>Eukaryota</taxon>
        <taxon>Metamonada</taxon>
        <taxon>Diplomonadida</taxon>
        <taxon>Hexamitidae</taxon>
        <taxon>Hexamitinae</taxon>
        <taxon>Spironucleus</taxon>
    </lineage>
</organism>
<dbReference type="Proteomes" id="UP000018208">
    <property type="component" value="Unassembled WGS sequence"/>
</dbReference>
<dbReference type="PROSITE" id="PS00518">
    <property type="entry name" value="ZF_RING_1"/>
    <property type="match status" value="1"/>
</dbReference>
<dbReference type="EMBL" id="KI546087">
    <property type="protein sequence ID" value="EST45884.1"/>
    <property type="molecule type" value="Genomic_DNA"/>
</dbReference>
<evidence type="ECO:0000256" key="1">
    <source>
        <dbReference type="ARBA" id="ARBA00022723"/>
    </source>
</evidence>
<dbReference type="OrthoDB" id="6105938at2759"/>
<keyword evidence="1" id="KW-0479">Metal-binding</keyword>
<keyword evidence="3" id="KW-0862">Zinc</keyword>
<protein>
    <recommendedName>
        <fullName evidence="5">RING-type domain-containing protein</fullName>
    </recommendedName>
</protein>
<accession>V6LYJ1</accession>
<evidence type="ECO:0000259" key="5">
    <source>
        <dbReference type="PROSITE" id="PS50089"/>
    </source>
</evidence>
<evidence type="ECO:0000313" key="7">
    <source>
        <dbReference type="EMBL" id="KAH0577266.1"/>
    </source>
</evidence>
<dbReference type="Gene3D" id="3.30.40.10">
    <property type="entry name" value="Zinc/RING finger domain, C3HC4 (zinc finger)"/>
    <property type="match status" value="1"/>
</dbReference>
<reference evidence="7" key="2">
    <citation type="submission" date="2020-12" db="EMBL/GenBank/DDBJ databases">
        <title>New Spironucleus salmonicida genome in near-complete chromosomes.</title>
        <authorList>
            <person name="Xu F."/>
            <person name="Kurt Z."/>
            <person name="Jimenez-Gonzalez A."/>
            <person name="Astvaldsson A."/>
            <person name="Andersson J.O."/>
            <person name="Svard S.G."/>
        </authorList>
    </citation>
    <scope>NUCLEOTIDE SEQUENCE</scope>
    <source>
        <strain evidence="7">ATCC 50377</strain>
    </source>
</reference>
<dbReference type="Pfam" id="PF00097">
    <property type="entry name" value="zf-C3HC4"/>
    <property type="match status" value="1"/>
</dbReference>
<evidence type="ECO:0000256" key="4">
    <source>
        <dbReference type="PROSITE-ProRule" id="PRU00175"/>
    </source>
</evidence>
<sequence>MPLYLTLSPGAQFIPKYLLERLQLVLLEQSTVSDCQNAVVLGASQTEQAARGLNGPILFVKLPKSEALLRLRVQFGADADTKLQAFEAENLEQIADFIAFENQEACLEEILTEYAASLPRDHFVADTTDDLNQIVSGSVGEENTNKADIVTADLKNDTTDQKLTNSDIALSQVSNTSEHQILPTLLAQLEIQNGLLNSRLSDSDVSRENTRLRDLTHSLLAQLSERKSQSRVENSTFNFENETKSSNQLIQQLIQPQNQPNPQLTHHLTRPQLSNFSLLQHSETVQYANIQNPISRQFLCAICLDPLLQPLTLNCGHSFCAKCALLSERFCGKSCPQCTSPYAELPFLDIYLQQNVNSQMNFDFSLHKNDFARQLSGEFCRVLDVQRKPYDVVTRSLSLRATEKTEIARVQCATGEARTELFNLVKFSPIYSRISTRIDVGDYVVKAVKTVKNAYAADAYTPFIDKFQAVPLLAFAQTQAEIFQFLGFSDSVFRLADYRERAFEIDNLDEYFKLGVENQNSTDITHQNCAGCQKPSNLAVTGSCGCTFCYFCAAKLVRNGVPCQFCGVAVRLESQFFTSLKGSFLECDFPVFCDGKMQFLIAKFGEICVLQTASGARALKNLQEITEIDFSQLVPALRPQNGDLAVQIGKTYNSLAICDKNTISGLFRSGILYSKQYIITNIKLTNSTAISANFCVQCRDVAKRAILHACGARLCRTCAIASCAGGFPCFSCGAGVVFRDVQRLEIGGLDCGTVCMKRHSRVASFGSVCGFVRSAQKTTFCVVFACGSQKVAERELAFVAEGNLERGGRAIVGQLCVVASGALEGVYGILLDGAKRDVLLEIGVRLRCEELEGVRVVR</sequence>
<dbReference type="PROSITE" id="PS50089">
    <property type="entry name" value="ZF_RING_2"/>
    <property type="match status" value="1"/>
</dbReference>